<dbReference type="SUPFAM" id="SSF53300">
    <property type="entry name" value="vWA-like"/>
    <property type="match status" value="2"/>
</dbReference>
<dbReference type="PROSITE" id="PS51468">
    <property type="entry name" value="VIT"/>
    <property type="match status" value="2"/>
</dbReference>
<dbReference type="EMBL" id="CAKKLH010000018">
    <property type="protein sequence ID" value="CAH0099386.1"/>
    <property type="molecule type" value="Genomic_DNA"/>
</dbReference>
<reference evidence="4" key="1">
    <citation type="submission" date="2021-11" db="EMBL/GenBank/DDBJ databases">
        <authorList>
            <person name="Schell T."/>
        </authorList>
    </citation>
    <scope>NUCLEOTIDE SEQUENCE</scope>
    <source>
        <strain evidence="4">M5</strain>
    </source>
</reference>
<dbReference type="InterPro" id="IPR002035">
    <property type="entry name" value="VWF_A"/>
</dbReference>
<dbReference type="SMART" id="SM00327">
    <property type="entry name" value="VWA"/>
    <property type="match status" value="2"/>
</dbReference>
<dbReference type="PROSITE" id="PS50234">
    <property type="entry name" value="VWFA"/>
    <property type="match status" value="1"/>
</dbReference>
<feature type="compositionally biased region" description="Low complexity" evidence="1">
    <location>
        <begin position="1564"/>
        <end position="1576"/>
    </location>
</feature>
<evidence type="ECO:0000259" key="3">
    <source>
        <dbReference type="PROSITE" id="PS51468"/>
    </source>
</evidence>
<evidence type="ECO:0008006" key="6">
    <source>
        <dbReference type="Google" id="ProtNLM"/>
    </source>
</evidence>
<dbReference type="Pfam" id="PF08487">
    <property type="entry name" value="VIT"/>
    <property type="match status" value="2"/>
</dbReference>
<proteinExistence type="predicted"/>
<evidence type="ECO:0000313" key="5">
    <source>
        <dbReference type="Proteomes" id="UP000789390"/>
    </source>
</evidence>
<protein>
    <recommendedName>
        <fullName evidence="6">von Willebrand factor A domain-containing protein 5A</fullName>
    </recommendedName>
</protein>
<name>A0A8J2WCT1_9CRUS</name>
<dbReference type="InterPro" id="IPR013694">
    <property type="entry name" value="VIT"/>
</dbReference>
<feature type="region of interest" description="Disordered" evidence="1">
    <location>
        <begin position="1554"/>
        <end position="1582"/>
    </location>
</feature>
<organism evidence="4 5">
    <name type="scientific">Daphnia galeata</name>
    <dbReference type="NCBI Taxonomy" id="27404"/>
    <lineage>
        <taxon>Eukaryota</taxon>
        <taxon>Metazoa</taxon>
        <taxon>Ecdysozoa</taxon>
        <taxon>Arthropoda</taxon>
        <taxon>Crustacea</taxon>
        <taxon>Branchiopoda</taxon>
        <taxon>Diplostraca</taxon>
        <taxon>Cladocera</taxon>
        <taxon>Anomopoda</taxon>
        <taxon>Daphniidae</taxon>
        <taxon>Daphnia</taxon>
    </lineage>
</organism>
<sequence>MSRCGLLIECADREHIPLPLTGVSVVAKIIDLVAKVSIEQRYVNRENHPIEAIYLFPVDEGAGVCKFKAEIDGRIIKGVVKETEEAQTDYEHAIQSGHSAFLLEDKLSDVFKVKVGNLAAGSGAKIQLTYVTELKVERGEIRFYLPTTIAPRYVPMADSSSAATDLASINYNQNNQYQVEIVVNVQTASTITKIHSPTHKIDVYPNVNPTKSRLELHEKVSCMDRDFVINVQVAEPHQPRLVHEKSKNGTSALMLSLVPSFKLDDIKIEAIFVVDRSGSMQGPGIVEAKRALKLFLHSLPIDSCVNIVGFGSIYKPLFTSSRKYSHECLALTKEYAEFLEADLGGTEIYGPIEWILQQPTITGYFRQVFVLTDGEVSNVNKVISLVRCQKGNARVFALGLGSSACHYLVEGIARAGNGTALFASLEERLEKKVMQQLQDALQPALTDIKINWEGYQEAEQLPSTFQPPIPTEKTLMGYGKSLKEPVKSAFSEKPEIKLRQAPCDGMIPPVFDGRHFIVHVLLAQGVHIPEWAEVVASSPVGPLLLKVHLSKQNFEENQLIHRLAAKKLIQILQDRDDNTNNNKNEIIQLGCQYGFASRYTSYIAIDPKEQKELKESWMVMKSRDIPVQVAHGWGGLRQNLVMTDSANPMTKPRVERCLLLGDGSSTESSDFMAFNEAQPVRDEHRPADTFETQPHSSLLSDDDKCILLISTQNYDGSFPMEHVLAQLLQTKMQIIKQAGEKCSYSEPVWATAIALAYLSLALPKLQSSWKLAAKKAEKWIDSHEGFIDVEHHYIHTQEKRMIISGLIIEFPDREPTPVPLTGVSVTARIIDLVAEVTIEQRYVNRENQPIEAVYLFPLDEGAGVCKFTAEVDGRNIEGIVKETEEARTDYEHAIQSGHSAFLVEEKLPDVFKAKVGNLAAGSGAKIRLTYVTELKVEGGEIRFYLPTTIAPRYVPPTDHSSVAKDLAGINYTPDSQYKIDFNATVRMGSAIKEIRSPTHKIAVSHDAVNKPMNGALKLDNVVTSMDRDLVVYIQVAEPNEPRLIHEKSSNGSSAVMLSLVPSFKLAEQKTELIFLVDRSGSMQGAGIEQARQALKLFLHSLPMDCYVNIAGFGFTYEELFPSSRKYDEVVLNNAKAYAEQLQANLGGTEIYHPLEQIFQKPPIDGYLRQVSNADQVLGLVRRHSGRTRVFALGLGSSASHHLVEGMARAGNGTALFASLEERLEKKVMQQLQDALQPALTDIKINWEGYEEKEEPSTTQPIQTEMTLMGYGKPLEEPVAAVPSEKPEMKLRQAPCDKMIPPVFDGRHLIVYALLADDAHQPKWAEVIASSPVGPLSLKVHLNEHNSEEGQLVHCLSARKLIQLLQDREENNGDVKKEIIQLGCRYGLASRYTSYVAIDPKEQKELKESWMVMKSRDIPVQVAHGWGGGGSRMRRCTPIGIPIGIPASAPRMMKKASVPMPLFAESLCFDLASSPAPPPLPEMVLAQSGAQSGWFRPMPNMMMKKASAPMPVFEEQCFVSASSPAPPPLPEMILAESGAQSGWTRPNMMNKAMARSAQVDSMNAPSYDPSLSSQSSQDEPKTDDDKLMTLISSQNFDGSFKLETTIAQLLNTTVDDIVQAGQNNSYAEQVWTTLIALAYMSLALAQLQTSWMLVAKKAEKWIHSQHLADEAACKMAAQEYVKVKLNM</sequence>
<feature type="domain" description="VIT" evidence="3">
    <location>
        <begin position="804"/>
        <end position="932"/>
    </location>
</feature>
<dbReference type="SMART" id="SM00609">
    <property type="entry name" value="VIT"/>
    <property type="match status" value="2"/>
</dbReference>
<keyword evidence="5" id="KW-1185">Reference proteome</keyword>
<gene>
    <name evidence="4" type="ORF">DGAL_LOCUS1520</name>
</gene>
<dbReference type="PANTHER" id="PTHR45737:SF6">
    <property type="entry name" value="VON WILLEBRAND FACTOR A DOMAIN-CONTAINING PROTEIN 5A"/>
    <property type="match status" value="1"/>
</dbReference>
<dbReference type="GO" id="GO:0032991">
    <property type="term" value="C:protein-containing complex"/>
    <property type="evidence" value="ECO:0007669"/>
    <property type="project" value="UniProtKB-ARBA"/>
</dbReference>
<dbReference type="Proteomes" id="UP000789390">
    <property type="component" value="Unassembled WGS sequence"/>
</dbReference>
<dbReference type="OrthoDB" id="1729737at2759"/>
<evidence type="ECO:0000256" key="1">
    <source>
        <dbReference type="SAM" id="MobiDB-lite"/>
    </source>
</evidence>
<feature type="domain" description="VWFA" evidence="2">
    <location>
        <begin position="269"/>
        <end position="441"/>
    </location>
</feature>
<comment type="caution">
    <text evidence="4">The sequence shown here is derived from an EMBL/GenBank/DDBJ whole genome shotgun (WGS) entry which is preliminary data.</text>
</comment>
<dbReference type="PANTHER" id="PTHR45737">
    <property type="entry name" value="VON WILLEBRAND FACTOR A DOMAIN-CONTAINING PROTEIN 5A"/>
    <property type="match status" value="1"/>
</dbReference>
<dbReference type="Pfam" id="PF13768">
    <property type="entry name" value="VWA_3"/>
    <property type="match status" value="2"/>
</dbReference>
<accession>A0A8J2WCT1</accession>
<evidence type="ECO:0000259" key="2">
    <source>
        <dbReference type="PROSITE" id="PS50234"/>
    </source>
</evidence>
<feature type="domain" description="VIT" evidence="3">
    <location>
        <begin position="4"/>
        <end position="132"/>
    </location>
</feature>
<dbReference type="InterPro" id="IPR036465">
    <property type="entry name" value="vWFA_dom_sf"/>
</dbReference>
<dbReference type="Gene3D" id="3.40.50.410">
    <property type="entry name" value="von Willebrand factor, type A domain"/>
    <property type="match status" value="2"/>
</dbReference>
<evidence type="ECO:0000313" key="4">
    <source>
        <dbReference type="EMBL" id="CAH0099386.1"/>
    </source>
</evidence>